<proteinExistence type="predicted"/>
<organism evidence="2 3">
    <name type="scientific">Didymella heteroderae</name>
    <dbReference type="NCBI Taxonomy" id="1769908"/>
    <lineage>
        <taxon>Eukaryota</taxon>
        <taxon>Fungi</taxon>
        <taxon>Dikarya</taxon>
        <taxon>Ascomycota</taxon>
        <taxon>Pezizomycotina</taxon>
        <taxon>Dothideomycetes</taxon>
        <taxon>Pleosporomycetidae</taxon>
        <taxon>Pleosporales</taxon>
        <taxon>Pleosporineae</taxon>
        <taxon>Didymellaceae</taxon>
        <taxon>Didymella</taxon>
    </lineage>
</organism>
<accession>A0A9P4WNZ4</accession>
<dbReference type="EMBL" id="SWKV01000041">
    <property type="protein sequence ID" value="KAF3037679.1"/>
    <property type="molecule type" value="Genomic_DNA"/>
</dbReference>
<protein>
    <recommendedName>
        <fullName evidence="4">Ubiquitin 3 binding protein But2 C-terminal domain-containing protein</fullName>
    </recommendedName>
</protein>
<evidence type="ECO:0000313" key="2">
    <source>
        <dbReference type="EMBL" id="KAF3037679.1"/>
    </source>
</evidence>
<evidence type="ECO:0000256" key="1">
    <source>
        <dbReference type="SAM" id="SignalP"/>
    </source>
</evidence>
<name>A0A9P4WNZ4_9PLEO</name>
<reference evidence="2" key="1">
    <citation type="submission" date="2019-04" db="EMBL/GenBank/DDBJ databases">
        <title>Sequencing of skin fungus with MAO and IRED activity.</title>
        <authorList>
            <person name="Marsaioli A.J."/>
            <person name="Bonatto J.M.C."/>
            <person name="Reis Junior O."/>
        </authorList>
    </citation>
    <scope>NUCLEOTIDE SEQUENCE</scope>
    <source>
        <strain evidence="2">28M1</strain>
    </source>
</reference>
<sequence length="206" mass="22343">MQFTILALTTLISLASAAPASLEARFPTGRPNNILPPSATSIYHGQNGAVDYGVYRGEVSRNNWDGRDNSTLVTFDLNGRTLPNKCFLRFWLEPNSQYNDPSRGSFVSGTGLIDVFSSLQPAPKEGSKGWGGPGNQRNNPLGRLKVNYNGDATTLDFAPNQLTGFKCPKVGDWNVKSGLVGYELVPVGDADRVQWDAAVSGLYLSW</sequence>
<evidence type="ECO:0008006" key="4">
    <source>
        <dbReference type="Google" id="ProtNLM"/>
    </source>
</evidence>
<dbReference type="OrthoDB" id="5356630at2759"/>
<gene>
    <name evidence="2" type="ORF">E8E12_007606</name>
</gene>
<feature type="chain" id="PRO_5040228599" description="Ubiquitin 3 binding protein But2 C-terminal domain-containing protein" evidence="1">
    <location>
        <begin position="18"/>
        <end position="206"/>
    </location>
</feature>
<evidence type="ECO:0000313" key="3">
    <source>
        <dbReference type="Proteomes" id="UP000758155"/>
    </source>
</evidence>
<feature type="signal peptide" evidence="1">
    <location>
        <begin position="1"/>
        <end position="17"/>
    </location>
</feature>
<dbReference type="AlphaFoldDB" id="A0A9P4WNZ4"/>
<comment type="caution">
    <text evidence="2">The sequence shown here is derived from an EMBL/GenBank/DDBJ whole genome shotgun (WGS) entry which is preliminary data.</text>
</comment>
<dbReference type="Proteomes" id="UP000758155">
    <property type="component" value="Unassembled WGS sequence"/>
</dbReference>
<keyword evidence="1" id="KW-0732">Signal</keyword>
<keyword evidence="3" id="KW-1185">Reference proteome</keyword>